<dbReference type="PANTHER" id="PTHR11070:SF17">
    <property type="entry name" value="DNA HELICASE IV"/>
    <property type="match status" value="1"/>
</dbReference>
<dbReference type="GO" id="GO:0043138">
    <property type="term" value="F:3'-5' DNA helicase activity"/>
    <property type="evidence" value="ECO:0007669"/>
    <property type="project" value="TreeGrafter"/>
</dbReference>
<dbReference type="RefSeq" id="WP_057764381.1">
    <property type="nucleotide sequence ID" value="NZ_AZDG01000003.1"/>
</dbReference>
<dbReference type="InterPro" id="IPR014016">
    <property type="entry name" value="UvrD-like_ATP-bd"/>
</dbReference>
<reference evidence="7 8" key="1">
    <citation type="journal article" date="2015" name="Genome Announc.">
        <title>Expanding the biotechnology potential of lactobacilli through comparative genomics of 213 strains and associated genera.</title>
        <authorList>
            <person name="Sun Z."/>
            <person name="Harris H.M."/>
            <person name="McCann A."/>
            <person name="Guo C."/>
            <person name="Argimon S."/>
            <person name="Zhang W."/>
            <person name="Yang X."/>
            <person name="Jeffery I.B."/>
            <person name="Cooney J.C."/>
            <person name="Kagawa T.F."/>
            <person name="Liu W."/>
            <person name="Song Y."/>
            <person name="Salvetti E."/>
            <person name="Wrobel A."/>
            <person name="Rasinkangas P."/>
            <person name="Parkhill J."/>
            <person name="Rea M.C."/>
            <person name="O'Sullivan O."/>
            <person name="Ritari J."/>
            <person name="Douillard F.P."/>
            <person name="Paul Ross R."/>
            <person name="Yang R."/>
            <person name="Briner A.E."/>
            <person name="Felis G.E."/>
            <person name="de Vos W.M."/>
            <person name="Barrangou R."/>
            <person name="Klaenhammer T.R."/>
            <person name="Caufield P.W."/>
            <person name="Cui Y."/>
            <person name="Zhang H."/>
            <person name="O'Toole P.W."/>
        </authorList>
    </citation>
    <scope>NUCLEOTIDE SEQUENCE [LARGE SCALE GENOMIC DNA]</scope>
    <source>
        <strain evidence="7 8">DSM 20183</strain>
    </source>
</reference>
<keyword evidence="3 5" id="KW-0347">Helicase</keyword>
<dbReference type="EMBL" id="AZDG01000003">
    <property type="protein sequence ID" value="KRK65346.1"/>
    <property type="molecule type" value="Genomic_DNA"/>
</dbReference>
<proteinExistence type="predicted"/>
<dbReference type="PROSITE" id="PS51198">
    <property type="entry name" value="UVRD_HELICASE_ATP_BIND"/>
    <property type="match status" value="1"/>
</dbReference>
<dbReference type="Gene3D" id="3.40.50.300">
    <property type="entry name" value="P-loop containing nucleotide triphosphate hydrolases"/>
    <property type="match status" value="2"/>
</dbReference>
<dbReference type="InterPro" id="IPR027785">
    <property type="entry name" value="UvrD-like_helicase_C"/>
</dbReference>
<dbReference type="GO" id="GO:0016787">
    <property type="term" value="F:hydrolase activity"/>
    <property type="evidence" value="ECO:0007669"/>
    <property type="project" value="UniProtKB-UniRule"/>
</dbReference>
<evidence type="ECO:0000256" key="1">
    <source>
        <dbReference type="ARBA" id="ARBA00022741"/>
    </source>
</evidence>
<keyword evidence="1 5" id="KW-0547">Nucleotide-binding</keyword>
<evidence type="ECO:0000313" key="8">
    <source>
        <dbReference type="Proteomes" id="UP000050929"/>
    </source>
</evidence>
<organism evidence="7 8">
    <name type="scientific">Companilactobacillus tucceti DSM 20183</name>
    <dbReference type="NCBI Taxonomy" id="1423811"/>
    <lineage>
        <taxon>Bacteria</taxon>
        <taxon>Bacillati</taxon>
        <taxon>Bacillota</taxon>
        <taxon>Bacilli</taxon>
        <taxon>Lactobacillales</taxon>
        <taxon>Lactobacillaceae</taxon>
        <taxon>Companilactobacillus</taxon>
    </lineage>
</organism>
<gene>
    <name evidence="7" type="ORF">FC72_GL001416</name>
</gene>
<evidence type="ECO:0000256" key="5">
    <source>
        <dbReference type="PROSITE-ProRule" id="PRU00560"/>
    </source>
</evidence>
<dbReference type="Pfam" id="PF13538">
    <property type="entry name" value="UvrD_C_2"/>
    <property type="match status" value="1"/>
</dbReference>
<comment type="caution">
    <text evidence="7">The sequence shown here is derived from an EMBL/GenBank/DDBJ whole genome shotgun (WGS) entry which is preliminary data.</text>
</comment>
<dbReference type="Proteomes" id="UP000050929">
    <property type="component" value="Unassembled WGS sequence"/>
</dbReference>
<dbReference type="GO" id="GO:0000725">
    <property type="term" value="P:recombinational repair"/>
    <property type="evidence" value="ECO:0007669"/>
    <property type="project" value="TreeGrafter"/>
</dbReference>
<evidence type="ECO:0000259" key="6">
    <source>
        <dbReference type="PROSITE" id="PS51198"/>
    </source>
</evidence>
<evidence type="ECO:0000256" key="4">
    <source>
        <dbReference type="ARBA" id="ARBA00022840"/>
    </source>
</evidence>
<dbReference type="STRING" id="1423811.FC72_GL001416"/>
<sequence length="686" mass="78516">MENTFDLEQIHLKKVYQELSDTLITVEELLSKNSNQAINFKKQSGHDTALNFDSYADNLDTFASMESMNKQIDYFNSKQNQLEITKKKITQLLPSPYFARIDLKYPDELESIPFYIGSTGFSKNNEDPLVIDWRSPIADLYYNNKMGKTFYTANGSNINVDIKLRRQFLLHDNILQDIFDTNVAIQDPLLVKTLQENKSNQMTSITATIQKEQNVIIRDEKSPALLVNGIAGSGKTSVVLQRIAYLLYRYRETLVAEDVLLITPNSLFTNYINDVLPSLGEDTPSQMTFKQFLNTPTNTTNFKNKQSHLKNINEQLNDLSLSYQDFKPLKVNTTVVFSKSKLLEIFNRTPKSLSLPKRITALTELLLKEVKDHILKSATDSNIQAKLDGLTDSDQEAIFGKLISPTTDSEIIKATKRMLTWQYRNLIQQIKQKSWLNIFQIIDDILGIDEHNFLDYRFIQLKLFNLNKNNIKFVMIDEVQDYSLDELFFLINALPNAKWTLVGDEFQSIKESNNPIDFTDLSKLFEENMINVKQRNLYTSYRSSGSITKEFISFGTSSLLENIRIIQADGQTPIHSKIASKNLISNIDQQIKQFKPTELSAIITPDIESAKKISNDLHIKALDSNSILPKKGISVMPLIVAKGLEFDNVIVINNDKNYFSKNRLGNNRMYTALSRASKKLFINTIN</sequence>
<name>A0A0R1JC90_9LACO</name>
<dbReference type="Pfam" id="PF13245">
    <property type="entry name" value="AAA_19"/>
    <property type="match status" value="1"/>
</dbReference>
<dbReference type="InterPro" id="IPR027417">
    <property type="entry name" value="P-loop_NTPase"/>
</dbReference>
<keyword evidence="2 5" id="KW-0378">Hydrolase</keyword>
<dbReference type="PATRIC" id="fig|1423811.3.peg.1440"/>
<dbReference type="PANTHER" id="PTHR11070">
    <property type="entry name" value="UVRD / RECB / PCRA DNA HELICASE FAMILY MEMBER"/>
    <property type="match status" value="1"/>
</dbReference>
<dbReference type="OrthoDB" id="9787585at2"/>
<dbReference type="SUPFAM" id="SSF52540">
    <property type="entry name" value="P-loop containing nucleoside triphosphate hydrolases"/>
    <property type="match status" value="1"/>
</dbReference>
<dbReference type="InterPro" id="IPR000212">
    <property type="entry name" value="DNA_helicase_UvrD/REP"/>
</dbReference>
<keyword evidence="8" id="KW-1185">Reference proteome</keyword>
<evidence type="ECO:0000256" key="3">
    <source>
        <dbReference type="ARBA" id="ARBA00022806"/>
    </source>
</evidence>
<accession>A0A0R1JC90</accession>
<dbReference type="AlphaFoldDB" id="A0A0R1JC90"/>
<keyword evidence="4 5" id="KW-0067">ATP-binding</keyword>
<feature type="domain" description="UvrD-like helicase ATP-binding" evidence="6">
    <location>
        <begin position="208"/>
        <end position="544"/>
    </location>
</feature>
<dbReference type="GO" id="GO:0003677">
    <property type="term" value="F:DNA binding"/>
    <property type="evidence" value="ECO:0007669"/>
    <property type="project" value="InterPro"/>
</dbReference>
<evidence type="ECO:0000256" key="2">
    <source>
        <dbReference type="ARBA" id="ARBA00022801"/>
    </source>
</evidence>
<dbReference type="GO" id="GO:0005829">
    <property type="term" value="C:cytosol"/>
    <property type="evidence" value="ECO:0007669"/>
    <property type="project" value="TreeGrafter"/>
</dbReference>
<feature type="binding site" evidence="5">
    <location>
        <begin position="229"/>
        <end position="236"/>
    </location>
    <ligand>
        <name>ATP</name>
        <dbReference type="ChEBI" id="CHEBI:30616"/>
    </ligand>
</feature>
<dbReference type="GO" id="GO:0005524">
    <property type="term" value="F:ATP binding"/>
    <property type="evidence" value="ECO:0007669"/>
    <property type="project" value="UniProtKB-UniRule"/>
</dbReference>
<protein>
    <submittedName>
        <fullName evidence="7">Superfamily I DNA and RNA helicase-like protein</fullName>
    </submittedName>
</protein>
<evidence type="ECO:0000313" key="7">
    <source>
        <dbReference type="EMBL" id="KRK65346.1"/>
    </source>
</evidence>